<reference evidence="4" key="1">
    <citation type="submission" date="2020-03" db="EMBL/GenBank/DDBJ databases">
        <title>Phycicoccus flavus sp. nov., a novel endophytic actinobacterium isolated from branch of Kandelia candel.</title>
        <authorList>
            <person name="Tuo L."/>
        </authorList>
    </citation>
    <scope>NUCLEOTIDE SEQUENCE</scope>
    <source>
        <strain evidence="4">CMS6Z-2</strain>
    </source>
</reference>
<dbReference type="CDD" id="cd02440">
    <property type="entry name" value="AdoMet_MTases"/>
    <property type="match status" value="1"/>
</dbReference>
<feature type="domain" description="Methyltransferase" evidence="3">
    <location>
        <begin position="44"/>
        <end position="133"/>
    </location>
</feature>
<dbReference type="RefSeq" id="WP_165566765.1">
    <property type="nucleotide sequence ID" value="NZ_SAYU02000053.1"/>
</dbReference>
<dbReference type="AlphaFoldDB" id="A0A8T6R5Y6"/>
<dbReference type="SUPFAM" id="SSF53335">
    <property type="entry name" value="S-adenosyl-L-methionine-dependent methyltransferases"/>
    <property type="match status" value="1"/>
</dbReference>
<name>A0A8T6R5Y6_9MICO</name>
<dbReference type="PANTHER" id="PTHR44942:SF4">
    <property type="entry name" value="METHYLTRANSFERASE TYPE 11 DOMAIN-CONTAINING PROTEIN"/>
    <property type="match status" value="1"/>
</dbReference>
<dbReference type="GO" id="GO:0008168">
    <property type="term" value="F:methyltransferase activity"/>
    <property type="evidence" value="ECO:0007669"/>
    <property type="project" value="UniProtKB-KW"/>
</dbReference>
<sequence length="258" mass="26973">MPAPDRLLADTFLLGDVAAAYAARPPYPDAVVTRLVEVAGGGRVLDLGAGEGSLARPLAVAGLEVDAVERAAVMVEAGRTAPGGDHPRLRWHTEPVEELSARGPFGLAVAGDAMHWFDHAVLVPRLARVLTPGAPLVLVTRTARHPGLDALRPVIARHSRSVDHDPTYDAGRALTAAGHWTEAGRHTTDPVPFRQSPAAHLEALRSTSSLARGLMDATENAAFDAAVLAVLEPLADDDGLLTLALDATLVTGHLRGDG</sequence>
<comment type="caution">
    <text evidence="4">The sequence shown here is derived from an EMBL/GenBank/DDBJ whole genome shotgun (WGS) entry which is preliminary data.</text>
</comment>
<keyword evidence="5" id="KW-1185">Reference proteome</keyword>
<dbReference type="EMBL" id="SAYU02000053">
    <property type="protein sequence ID" value="NHA69276.1"/>
    <property type="molecule type" value="Genomic_DNA"/>
</dbReference>
<protein>
    <submittedName>
        <fullName evidence="4">Class I SAM-dependent methyltransferase</fullName>
    </submittedName>
</protein>
<dbReference type="GO" id="GO:0032259">
    <property type="term" value="P:methylation"/>
    <property type="evidence" value="ECO:0007669"/>
    <property type="project" value="UniProtKB-KW"/>
</dbReference>
<dbReference type="Proteomes" id="UP000287866">
    <property type="component" value="Unassembled WGS sequence"/>
</dbReference>
<dbReference type="Gene3D" id="3.40.50.150">
    <property type="entry name" value="Vaccinia Virus protein VP39"/>
    <property type="match status" value="1"/>
</dbReference>
<organism evidence="4 5">
    <name type="scientific">Phycicoccus flavus</name>
    <dbReference type="NCBI Taxonomy" id="2502783"/>
    <lineage>
        <taxon>Bacteria</taxon>
        <taxon>Bacillati</taxon>
        <taxon>Actinomycetota</taxon>
        <taxon>Actinomycetes</taxon>
        <taxon>Micrococcales</taxon>
        <taxon>Intrasporangiaceae</taxon>
        <taxon>Phycicoccus</taxon>
    </lineage>
</organism>
<keyword evidence="1 4" id="KW-0489">Methyltransferase</keyword>
<dbReference type="InterPro" id="IPR041698">
    <property type="entry name" value="Methyltransf_25"/>
</dbReference>
<dbReference type="InterPro" id="IPR051052">
    <property type="entry name" value="Diverse_substrate_MTase"/>
</dbReference>
<gene>
    <name evidence="4" type="ORF">EPD83_014625</name>
</gene>
<dbReference type="Pfam" id="PF13649">
    <property type="entry name" value="Methyltransf_25"/>
    <property type="match status" value="1"/>
</dbReference>
<dbReference type="PANTHER" id="PTHR44942">
    <property type="entry name" value="METHYLTRANSF_11 DOMAIN-CONTAINING PROTEIN"/>
    <property type="match status" value="1"/>
</dbReference>
<evidence type="ECO:0000313" key="4">
    <source>
        <dbReference type="EMBL" id="NHA69276.1"/>
    </source>
</evidence>
<accession>A0A8T6R5Y6</accession>
<evidence type="ECO:0000259" key="3">
    <source>
        <dbReference type="Pfam" id="PF13649"/>
    </source>
</evidence>
<dbReference type="InterPro" id="IPR029063">
    <property type="entry name" value="SAM-dependent_MTases_sf"/>
</dbReference>
<evidence type="ECO:0000256" key="2">
    <source>
        <dbReference type="ARBA" id="ARBA00022679"/>
    </source>
</evidence>
<evidence type="ECO:0000256" key="1">
    <source>
        <dbReference type="ARBA" id="ARBA00022603"/>
    </source>
</evidence>
<keyword evidence="2" id="KW-0808">Transferase</keyword>
<evidence type="ECO:0000313" key="5">
    <source>
        <dbReference type="Proteomes" id="UP000287866"/>
    </source>
</evidence>
<proteinExistence type="predicted"/>